<keyword evidence="2" id="KW-0732">Signal</keyword>
<feature type="region of interest" description="Disordered" evidence="1">
    <location>
        <begin position="33"/>
        <end position="60"/>
    </location>
</feature>
<feature type="signal peptide" evidence="2">
    <location>
        <begin position="1"/>
        <end position="23"/>
    </location>
</feature>
<organism evidence="3 4">
    <name type="scientific">Archangium violaceum Cb vi76</name>
    <dbReference type="NCBI Taxonomy" id="1406225"/>
    <lineage>
        <taxon>Bacteria</taxon>
        <taxon>Pseudomonadati</taxon>
        <taxon>Myxococcota</taxon>
        <taxon>Myxococcia</taxon>
        <taxon>Myxococcales</taxon>
        <taxon>Cystobacterineae</taxon>
        <taxon>Archangiaceae</taxon>
        <taxon>Archangium</taxon>
    </lineage>
</organism>
<dbReference type="AlphaFoldDB" id="A0A084SG38"/>
<comment type="caution">
    <text evidence="3">The sequence shown here is derived from an EMBL/GenBank/DDBJ whole genome shotgun (WGS) entry which is preliminary data.</text>
</comment>
<dbReference type="EMBL" id="JPMI01000378">
    <property type="protein sequence ID" value="KFA87423.1"/>
    <property type="molecule type" value="Genomic_DNA"/>
</dbReference>
<sequence length="458" mass="50806">MMRTTRRLVGLALVGSVALGGCAAPLRASTPEARATEARLSEHAEGQEETSPEQEQAERDAFARRAMEALRASGETRPIHYDAEGFLLRLGDKDGTTVFLANFFDEYHAVPPEGQDEVFTRITRVRSMPGLPATLAEARPNLLPVVRSRTFFEQLRLVMQGPPGKSPPIVWKPLGGFLGVGLAFDGPDTLRYLGPDELTRWGVSFEQALGMAVENLRSRSTEPLEQLAPGTCKAPWEDSYAASRMLLDEVVRRCPVKGTPVVLVPHRDLLLITGSEDEDGLNQVAALTLKAVMAPRALDGRAMRLTPAGWVPFMPERLSNAWGDFRKLELFTRARDYDEQTQQLEKFYEEKGVDLFVAAFTPYQDERGRSLSYAVWLKGVDAVLPRAEVIFFMDPALGPEAPPVGIARWEEVSRVAGQLLAPVEGLYPERYRVTGFPTLEQLARWQNDPGDLFDEDGP</sequence>
<feature type="compositionally biased region" description="Basic and acidic residues" evidence="1">
    <location>
        <begin position="34"/>
        <end position="46"/>
    </location>
</feature>
<evidence type="ECO:0008006" key="5">
    <source>
        <dbReference type="Google" id="ProtNLM"/>
    </source>
</evidence>
<dbReference type="Pfam" id="PF07285">
    <property type="entry name" value="DUF1444"/>
    <property type="match status" value="1"/>
</dbReference>
<name>A0A084SG38_9BACT</name>
<dbReference type="RefSeq" id="WP_043412385.1">
    <property type="nucleotide sequence ID" value="NZ_JPMI01000378.1"/>
</dbReference>
<evidence type="ECO:0000313" key="4">
    <source>
        <dbReference type="Proteomes" id="UP000028547"/>
    </source>
</evidence>
<proteinExistence type="predicted"/>
<dbReference type="PROSITE" id="PS51257">
    <property type="entry name" value="PROKAR_LIPOPROTEIN"/>
    <property type="match status" value="1"/>
</dbReference>
<dbReference type="Proteomes" id="UP000028547">
    <property type="component" value="Unassembled WGS sequence"/>
</dbReference>
<gene>
    <name evidence="3" type="ORF">Q664_47955</name>
</gene>
<evidence type="ECO:0000313" key="3">
    <source>
        <dbReference type="EMBL" id="KFA87423.1"/>
    </source>
</evidence>
<accession>A0A084SG38</accession>
<evidence type="ECO:0000256" key="2">
    <source>
        <dbReference type="SAM" id="SignalP"/>
    </source>
</evidence>
<dbReference type="InterPro" id="IPR010838">
    <property type="entry name" value="DUF1444"/>
</dbReference>
<reference evidence="3 4" key="1">
    <citation type="submission" date="2014-07" db="EMBL/GenBank/DDBJ databases">
        <title>Draft Genome Sequence of Gephyronic Acid Producer, Cystobacter violaceus Strain Cb vi76.</title>
        <authorList>
            <person name="Stevens D.C."/>
            <person name="Young J."/>
            <person name="Carmichael R."/>
            <person name="Tan J."/>
            <person name="Taylor R.E."/>
        </authorList>
    </citation>
    <scope>NUCLEOTIDE SEQUENCE [LARGE SCALE GENOMIC DNA]</scope>
    <source>
        <strain evidence="3 4">Cb vi76</strain>
    </source>
</reference>
<evidence type="ECO:0000256" key="1">
    <source>
        <dbReference type="SAM" id="MobiDB-lite"/>
    </source>
</evidence>
<feature type="chain" id="PRO_5001781158" description="Lipoprotein" evidence="2">
    <location>
        <begin position="24"/>
        <end position="458"/>
    </location>
</feature>
<protein>
    <recommendedName>
        <fullName evidence="5">Lipoprotein</fullName>
    </recommendedName>
</protein>